<comment type="caution">
    <text evidence="3">The sequence shown here is derived from an EMBL/GenBank/DDBJ whole genome shotgun (WGS) entry which is preliminary data.</text>
</comment>
<keyword evidence="2" id="KW-0812">Transmembrane</keyword>
<dbReference type="EMBL" id="CAKOGP040002391">
    <property type="protein sequence ID" value="CAJ1968607.1"/>
    <property type="molecule type" value="Genomic_DNA"/>
</dbReference>
<organism evidence="3 4">
    <name type="scientific">Cylindrotheca closterium</name>
    <dbReference type="NCBI Taxonomy" id="2856"/>
    <lineage>
        <taxon>Eukaryota</taxon>
        <taxon>Sar</taxon>
        <taxon>Stramenopiles</taxon>
        <taxon>Ochrophyta</taxon>
        <taxon>Bacillariophyta</taxon>
        <taxon>Bacillariophyceae</taxon>
        <taxon>Bacillariophycidae</taxon>
        <taxon>Bacillariales</taxon>
        <taxon>Bacillariaceae</taxon>
        <taxon>Cylindrotheca</taxon>
    </lineage>
</organism>
<evidence type="ECO:0000313" key="4">
    <source>
        <dbReference type="Proteomes" id="UP001295423"/>
    </source>
</evidence>
<reference evidence="3" key="1">
    <citation type="submission" date="2023-08" db="EMBL/GenBank/DDBJ databases">
        <authorList>
            <person name="Audoor S."/>
            <person name="Bilcke G."/>
        </authorList>
    </citation>
    <scope>NUCLEOTIDE SEQUENCE</scope>
</reference>
<name>A0AAD2PXW7_9STRA</name>
<dbReference type="Proteomes" id="UP001295423">
    <property type="component" value="Unassembled WGS sequence"/>
</dbReference>
<feature type="compositionally biased region" description="Low complexity" evidence="1">
    <location>
        <begin position="275"/>
        <end position="299"/>
    </location>
</feature>
<gene>
    <name evidence="3" type="ORF">CYCCA115_LOCUS23319</name>
</gene>
<dbReference type="InterPro" id="IPR040632">
    <property type="entry name" value="Sulfotransfer_4"/>
</dbReference>
<keyword evidence="2" id="KW-0472">Membrane</keyword>
<dbReference type="InterPro" id="IPR027417">
    <property type="entry name" value="P-loop_NTPase"/>
</dbReference>
<evidence type="ECO:0000256" key="1">
    <source>
        <dbReference type="SAM" id="MobiDB-lite"/>
    </source>
</evidence>
<accession>A0AAD2PXW7</accession>
<feature type="transmembrane region" description="Helical" evidence="2">
    <location>
        <begin position="248"/>
        <end position="268"/>
    </location>
</feature>
<dbReference type="Pfam" id="PF17784">
    <property type="entry name" value="Sulfotransfer_4"/>
    <property type="match status" value="1"/>
</dbReference>
<dbReference type="Gene3D" id="3.40.50.300">
    <property type="entry name" value="P-loop containing nucleotide triphosphate hydrolases"/>
    <property type="match status" value="1"/>
</dbReference>
<evidence type="ECO:0000313" key="3">
    <source>
        <dbReference type="EMBL" id="CAJ1968607.1"/>
    </source>
</evidence>
<sequence>MSSSSKLEEGEAQQKGIQVICAGLGRTGTMSLTEALNKLGYKTYHYLHFSHQYAWAELADGKRTPQDIIQLIAKDGYTATLENPTCDIYQDILAEYPNAKVILTVRDTPEKFCKSWKTLFDTMVLTEKKFTWKYPSFFGYIPLFANLKKIRFFMGTTHLGLKPGELTHGWREKGDEWLAEQYIRHNEHVKANAKPENLLIFNVKEGWGPLCKFLGKEAPPDDEPFPNVQVNTTESLLELRRSFRTVTYMWIPMILGLGATAFFAVTLGRSFFTGGSKSATSTSTSTSTRAPSSPSQASSNAELLKAVSAAVPSSLFPRARSSQGSL</sequence>
<dbReference type="PANTHER" id="PTHR36978:SF4">
    <property type="entry name" value="P-LOOP CONTAINING NUCLEOSIDE TRIPHOSPHATE HYDROLASE PROTEIN"/>
    <property type="match status" value="1"/>
</dbReference>
<evidence type="ECO:0008006" key="5">
    <source>
        <dbReference type="Google" id="ProtNLM"/>
    </source>
</evidence>
<evidence type="ECO:0000256" key="2">
    <source>
        <dbReference type="SAM" id="Phobius"/>
    </source>
</evidence>
<proteinExistence type="predicted"/>
<dbReference type="SUPFAM" id="SSF52540">
    <property type="entry name" value="P-loop containing nucleoside triphosphate hydrolases"/>
    <property type="match status" value="1"/>
</dbReference>
<feature type="region of interest" description="Disordered" evidence="1">
    <location>
        <begin position="275"/>
        <end position="301"/>
    </location>
</feature>
<protein>
    <recommendedName>
        <fullName evidence="5">P-loop containing nucleoside triphosphate hydrolase protein</fullName>
    </recommendedName>
</protein>
<keyword evidence="4" id="KW-1185">Reference proteome</keyword>
<dbReference type="AlphaFoldDB" id="A0AAD2PXW7"/>
<keyword evidence="2" id="KW-1133">Transmembrane helix</keyword>
<dbReference type="PANTHER" id="PTHR36978">
    <property type="entry name" value="P-LOOP CONTAINING NUCLEOTIDE TRIPHOSPHATE HYDROLASE"/>
    <property type="match status" value="1"/>
</dbReference>